<dbReference type="PANTHER" id="PTHR15225:SF1">
    <property type="entry name" value="INTERFERON-INDUCED 35 KDA PROTEIN"/>
    <property type="match status" value="1"/>
</dbReference>
<dbReference type="GO" id="GO:0008285">
    <property type="term" value="P:negative regulation of cell population proliferation"/>
    <property type="evidence" value="ECO:0007669"/>
    <property type="project" value="Ensembl"/>
</dbReference>
<evidence type="ECO:0000259" key="11">
    <source>
        <dbReference type="Pfam" id="PF07292"/>
    </source>
</evidence>
<dbReference type="FunFam" id="3.30.70.330:FF:000300">
    <property type="entry name" value="Interferon-induced protein 35"/>
    <property type="match status" value="1"/>
</dbReference>
<keyword evidence="5" id="KW-0963">Cytoplasm</keyword>
<dbReference type="GO" id="GO:1901224">
    <property type="term" value="P:positive regulation of non-canonical NF-kappaB signal transduction"/>
    <property type="evidence" value="ECO:0007669"/>
    <property type="project" value="Ensembl"/>
</dbReference>
<keyword evidence="6" id="KW-0964">Secreted</keyword>
<evidence type="ECO:0000313" key="13">
    <source>
        <dbReference type="Ensembl" id="ENSCLAP00000024133.1"/>
    </source>
</evidence>
<comment type="subcellular location">
    <subcellularLocation>
        <location evidence="2">Cytoplasm</location>
    </subcellularLocation>
    <subcellularLocation>
        <location evidence="1">Nucleus</location>
    </subcellularLocation>
    <subcellularLocation>
        <location evidence="3">Secreted</location>
    </subcellularLocation>
</comment>
<dbReference type="Ensembl" id="ENSCLAT00000024366.1">
    <property type="protein sequence ID" value="ENSCLAP00000024133.1"/>
    <property type="gene ID" value="ENSCLAG00000016565.1"/>
</dbReference>
<comment type="similarity">
    <text evidence="4">Belongs to the NMI family.</text>
</comment>
<accession>A0A8C2W9E9</accession>
<evidence type="ECO:0000256" key="9">
    <source>
        <dbReference type="ARBA" id="ARBA00023242"/>
    </source>
</evidence>
<reference evidence="13" key="2">
    <citation type="submission" date="2025-09" db="UniProtKB">
        <authorList>
            <consortium name="Ensembl"/>
        </authorList>
    </citation>
    <scope>IDENTIFICATION</scope>
</reference>
<dbReference type="GO" id="GO:0034145">
    <property type="term" value="P:positive regulation of toll-like receptor 4 signaling pathway"/>
    <property type="evidence" value="ECO:0007669"/>
    <property type="project" value="Ensembl"/>
</dbReference>
<protein>
    <submittedName>
        <fullName evidence="13">Interferon induced protein 35</fullName>
    </submittedName>
</protein>
<dbReference type="GO" id="GO:0045087">
    <property type="term" value="P:innate immune response"/>
    <property type="evidence" value="ECO:0007669"/>
    <property type="project" value="UniProtKB-KW"/>
</dbReference>
<evidence type="ECO:0000259" key="12">
    <source>
        <dbReference type="Pfam" id="PF07334"/>
    </source>
</evidence>
<dbReference type="OMA" id="HKIDMEE"/>
<gene>
    <name evidence="13" type="primary">IFI35</name>
</gene>
<dbReference type="PANTHER" id="PTHR15225">
    <property type="entry name" value="INTERFERON-INDUCED PROTEIN 35/NMI N-MYC/STAT INTERACTING PROTEIN"/>
    <property type="match status" value="1"/>
</dbReference>
<dbReference type="Gene3D" id="3.30.70.330">
    <property type="match status" value="1"/>
</dbReference>
<sequence length="327" mass="35244">MEPKPALGTLSSALSALLEDQARLKKRLRELQQLKREARVTPKLKVRGQMVPFPVPEVPLEFRGRTEQAQEAARSVVSKLRICCPLPGGSALVTFDDPKVAKQVLRQELHQVALEECRLRVRVRPLELPVVPGVQVASAASRKHVLVSGLPAGLALPEEALLDKLELFFGKARHGGGDVDTRELLTGGAVLGFADEGVAQHLCQVGQFQVPLGGQQVPLRVTPYMNGVIQEAKVSTLRQLPALLQSSRAPPCLSLLLRLQFPPQIRWQPVPCSVLVLGIPDVLDGPELRDVLEVHFQKPTCGGGEVAAVAVVPPGERGLAVFTLGSG</sequence>
<name>A0A8C2W9E9_CHILA</name>
<evidence type="ECO:0000256" key="8">
    <source>
        <dbReference type="ARBA" id="ARBA00022859"/>
    </source>
</evidence>
<dbReference type="InterPro" id="IPR009938">
    <property type="entry name" value="Nmi/IFP35_N"/>
</dbReference>
<evidence type="ECO:0000256" key="2">
    <source>
        <dbReference type="ARBA" id="ARBA00004496"/>
    </source>
</evidence>
<keyword evidence="8" id="KW-0391">Immunity</keyword>
<proteinExistence type="inferred from homology"/>
<dbReference type="GO" id="GO:0050729">
    <property type="term" value="P:positive regulation of inflammatory response"/>
    <property type="evidence" value="ECO:0007669"/>
    <property type="project" value="Ensembl"/>
</dbReference>
<dbReference type="GO" id="GO:0005615">
    <property type="term" value="C:extracellular space"/>
    <property type="evidence" value="ECO:0007669"/>
    <property type="project" value="Ensembl"/>
</dbReference>
<reference evidence="13" key="1">
    <citation type="submission" date="2025-08" db="UniProtKB">
        <authorList>
            <consortium name="Ensembl"/>
        </authorList>
    </citation>
    <scope>IDENTIFICATION</scope>
</reference>
<evidence type="ECO:0000256" key="4">
    <source>
        <dbReference type="ARBA" id="ARBA00010081"/>
    </source>
</evidence>
<dbReference type="InterPro" id="IPR009909">
    <property type="entry name" value="Nmi/IFP35_dom"/>
</dbReference>
<feature type="domain" description="NID" evidence="11">
    <location>
        <begin position="189"/>
        <end position="235"/>
    </location>
</feature>
<feature type="coiled-coil region" evidence="10">
    <location>
        <begin position="14"/>
        <end position="41"/>
    </location>
</feature>
<feature type="domain" description="NID" evidence="11">
    <location>
        <begin position="91"/>
        <end position="180"/>
    </location>
</feature>
<keyword evidence="10" id="KW-0175">Coiled coil</keyword>
<keyword evidence="7" id="KW-0399">Innate immunity</keyword>
<dbReference type="InterPro" id="IPR012677">
    <property type="entry name" value="Nucleotide-bd_a/b_plait_sf"/>
</dbReference>
<evidence type="ECO:0000256" key="3">
    <source>
        <dbReference type="ARBA" id="ARBA00004613"/>
    </source>
</evidence>
<evidence type="ECO:0000256" key="7">
    <source>
        <dbReference type="ARBA" id="ARBA00022588"/>
    </source>
</evidence>
<dbReference type="GO" id="GO:1901223">
    <property type="term" value="P:negative regulation of non-canonical NF-kappaB signal transduction"/>
    <property type="evidence" value="ECO:0007669"/>
    <property type="project" value="Ensembl"/>
</dbReference>
<evidence type="ECO:0000256" key="1">
    <source>
        <dbReference type="ARBA" id="ARBA00004123"/>
    </source>
</evidence>
<keyword evidence="14" id="KW-1185">Reference proteome</keyword>
<dbReference type="GO" id="GO:0042802">
    <property type="term" value="F:identical protein binding"/>
    <property type="evidence" value="ECO:0007669"/>
    <property type="project" value="Ensembl"/>
</dbReference>
<dbReference type="GO" id="GO:0005654">
    <property type="term" value="C:nucleoplasm"/>
    <property type="evidence" value="ECO:0007669"/>
    <property type="project" value="Ensembl"/>
</dbReference>
<dbReference type="GeneTree" id="ENSGT00530000063686"/>
<dbReference type="AlphaFoldDB" id="A0A8C2W9E9"/>
<evidence type="ECO:0000256" key="5">
    <source>
        <dbReference type="ARBA" id="ARBA00022490"/>
    </source>
</evidence>
<dbReference type="Proteomes" id="UP000694398">
    <property type="component" value="Unassembled WGS sequence"/>
</dbReference>
<dbReference type="GO" id="GO:0002281">
    <property type="term" value="P:macrophage activation involved in immune response"/>
    <property type="evidence" value="ECO:0007669"/>
    <property type="project" value="Ensembl"/>
</dbReference>
<organism evidence="13 14">
    <name type="scientific">Chinchilla lanigera</name>
    <name type="common">Long-tailed chinchilla</name>
    <name type="synonym">Chinchilla villidera</name>
    <dbReference type="NCBI Taxonomy" id="34839"/>
    <lineage>
        <taxon>Eukaryota</taxon>
        <taxon>Metazoa</taxon>
        <taxon>Chordata</taxon>
        <taxon>Craniata</taxon>
        <taxon>Vertebrata</taxon>
        <taxon>Euteleostomi</taxon>
        <taxon>Mammalia</taxon>
        <taxon>Eutheria</taxon>
        <taxon>Euarchontoglires</taxon>
        <taxon>Glires</taxon>
        <taxon>Rodentia</taxon>
        <taxon>Hystricomorpha</taxon>
        <taxon>Chinchillidae</taxon>
        <taxon>Chinchilla</taxon>
    </lineage>
</organism>
<evidence type="ECO:0000256" key="6">
    <source>
        <dbReference type="ARBA" id="ARBA00022525"/>
    </source>
</evidence>
<evidence type="ECO:0000256" key="10">
    <source>
        <dbReference type="SAM" id="Coils"/>
    </source>
</evidence>
<feature type="domain" description="NID" evidence="11">
    <location>
        <begin position="264"/>
        <end position="307"/>
    </location>
</feature>
<dbReference type="Pfam" id="PF07292">
    <property type="entry name" value="NID"/>
    <property type="match status" value="3"/>
</dbReference>
<evidence type="ECO:0000313" key="14">
    <source>
        <dbReference type="Proteomes" id="UP000694398"/>
    </source>
</evidence>
<dbReference type="GO" id="GO:0016020">
    <property type="term" value="C:membrane"/>
    <property type="evidence" value="ECO:0007669"/>
    <property type="project" value="Ensembl"/>
</dbReference>
<keyword evidence="9" id="KW-0539">Nucleus</keyword>
<dbReference type="Pfam" id="PF07334">
    <property type="entry name" value="IFP_35_N"/>
    <property type="match status" value="1"/>
</dbReference>
<dbReference type="GO" id="GO:0005829">
    <property type="term" value="C:cytosol"/>
    <property type="evidence" value="ECO:0007669"/>
    <property type="project" value="Ensembl"/>
</dbReference>
<dbReference type="GO" id="GO:0005730">
    <property type="term" value="C:nucleolus"/>
    <property type="evidence" value="ECO:0007669"/>
    <property type="project" value="Ensembl"/>
</dbReference>
<feature type="domain" description="Nmi/IFP 35" evidence="12">
    <location>
        <begin position="15"/>
        <end position="90"/>
    </location>
</feature>